<dbReference type="OrthoDB" id="205623at2759"/>
<dbReference type="SUPFAM" id="SSF52540">
    <property type="entry name" value="P-loop containing nucleoside triphosphate hydrolases"/>
    <property type="match status" value="1"/>
</dbReference>
<evidence type="ECO:0000313" key="2">
    <source>
        <dbReference type="Proteomes" id="UP000749559"/>
    </source>
</evidence>
<evidence type="ECO:0000313" key="1">
    <source>
        <dbReference type="EMBL" id="CAH1791218.1"/>
    </source>
</evidence>
<accession>A0A8J1U3X7</accession>
<dbReference type="GO" id="GO:0008146">
    <property type="term" value="F:sulfotransferase activity"/>
    <property type="evidence" value="ECO:0007669"/>
    <property type="project" value="InterPro"/>
</dbReference>
<dbReference type="Proteomes" id="UP000749559">
    <property type="component" value="Unassembled WGS sequence"/>
</dbReference>
<dbReference type="InterPro" id="IPR000863">
    <property type="entry name" value="Sulfotransferase_dom"/>
</dbReference>
<gene>
    <name evidence="1" type="ORF">OFUS_LOCUS16327</name>
</gene>
<dbReference type="Gene3D" id="3.40.50.300">
    <property type="entry name" value="P-loop containing nucleotide triphosphate hydrolases"/>
    <property type="match status" value="1"/>
</dbReference>
<proteinExistence type="predicted"/>
<dbReference type="EMBL" id="CAIIXF020000008">
    <property type="protein sequence ID" value="CAH1791218.1"/>
    <property type="molecule type" value="Genomic_DNA"/>
</dbReference>
<sequence length="106" mass="12516">MIKNMPRVLNELSKFLGKKLPEEKIEEMTEYLQFEKMKNNPMTANPFEKVAVFDEQVNGPSSYRGRHMQKGVLDGWKKKMTSAQSERIDDYLNPRLTQLGLRFQYE</sequence>
<comment type="caution">
    <text evidence="1">The sequence shown here is derived from an EMBL/GenBank/DDBJ whole genome shotgun (WGS) entry which is preliminary data.</text>
</comment>
<dbReference type="Pfam" id="PF00685">
    <property type="entry name" value="Sulfotransfer_1"/>
    <property type="match status" value="1"/>
</dbReference>
<organism evidence="1 2">
    <name type="scientific">Owenia fusiformis</name>
    <name type="common">Polychaete worm</name>
    <dbReference type="NCBI Taxonomy" id="6347"/>
    <lineage>
        <taxon>Eukaryota</taxon>
        <taxon>Metazoa</taxon>
        <taxon>Spiralia</taxon>
        <taxon>Lophotrochozoa</taxon>
        <taxon>Annelida</taxon>
        <taxon>Polychaeta</taxon>
        <taxon>Sedentaria</taxon>
        <taxon>Canalipalpata</taxon>
        <taxon>Sabellida</taxon>
        <taxon>Oweniida</taxon>
        <taxon>Oweniidae</taxon>
        <taxon>Owenia</taxon>
    </lineage>
</organism>
<keyword evidence="2" id="KW-1185">Reference proteome</keyword>
<dbReference type="InterPro" id="IPR027417">
    <property type="entry name" value="P-loop_NTPase"/>
</dbReference>
<protein>
    <submittedName>
        <fullName evidence="1">Uncharacterized protein</fullName>
    </submittedName>
</protein>
<dbReference type="AlphaFoldDB" id="A0A8J1U3X7"/>
<reference evidence="1" key="1">
    <citation type="submission" date="2022-03" db="EMBL/GenBank/DDBJ databases">
        <authorList>
            <person name="Martin C."/>
        </authorList>
    </citation>
    <scope>NUCLEOTIDE SEQUENCE</scope>
</reference>
<name>A0A8J1U3X7_OWEFU</name>